<evidence type="ECO:0000313" key="8">
    <source>
        <dbReference type="Proteomes" id="UP001223336"/>
    </source>
</evidence>
<dbReference type="Proteomes" id="UP001229862">
    <property type="component" value="Chromosome"/>
</dbReference>
<dbReference type="InterPro" id="IPR003728">
    <property type="entry name" value="Ribosome_maturation_RimP"/>
</dbReference>
<dbReference type="InterPro" id="IPR028998">
    <property type="entry name" value="RimP_C"/>
</dbReference>
<evidence type="ECO:0000313" key="6">
    <source>
        <dbReference type="EMBL" id="MDQ5769448.1"/>
    </source>
</evidence>
<dbReference type="HAMAP" id="MF_01077">
    <property type="entry name" value="RimP"/>
    <property type="match status" value="1"/>
</dbReference>
<dbReference type="InterPro" id="IPR036847">
    <property type="entry name" value="RimP_C_sf"/>
</dbReference>
<evidence type="ECO:0000256" key="2">
    <source>
        <dbReference type="ARBA" id="ARBA00022517"/>
    </source>
</evidence>
<gene>
    <name evidence="3 7" type="primary">rimP</name>
    <name evidence="6" type="ORF">RCC75_12970</name>
    <name evidence="7" type="ORF">RCG00_18870</name>
</gene>
<dbReference type="SUPFAM" id="SSF75420">
    <property type="entry name" value="YhbC-like, N-terminal domain"/>
    <property type="match status" value="1"/>
</dbReference>
<comment type="function">
    <text evidence="3">Required for maturation of 30S ribosomal subunits.</text>
</comment>
<dbReference type="FunFam" id="3.30.300.70:FF:000001">
    <property type="entry name" value="Ribosome maturation factor RimP"/>
    <property type="match status" value="1"/>
</dbReference>
<evidence type="ECO:0000259" key="4">
    <source>
        <dbReference type="Pfam" id="PF02576"/>
    </source>
</evidence>
<dbReference type="PANTHER" id="PTHR33867:SF1">
    <property type="entry name" value="RIBOSOME MATURATION FACTOR RIMP"/>
    <property type="match status" value="1"/>
</dbReference>
<dbReference type="CDD" id="cd01734">
    <property type="entry name" value="YlxS_C"/>
    <property type="match status" value="1"/>
</dbReference>
<dbReference type="RefSeq" id="WP_202717930.1">
    <property type="nucleotide sequence ID" value="NZ_CP053482.1"/>
</dbReference>
<evidence type="ECO:0000259" key="5">
    <source>
        <dbReference type="Pfam" id="PF17384"/>
    </source>
</evidence>
<dbReference type="Pfam" id="PF02576">
    <property type="entry name" value="RimP_N"/>
    <property type="match status" value="1"/>
</dbReference>
<dbReference type="EMBL" id="JAVFKN010000017">
    <property type="protein sequence ID" value="MDQ5769448.1"/>
    <property type="molecule type" value="Genomic_DNA"/>
</dbReference>
<dbReference type="AlphaFoldDB" id="A0AA51MLY7"/>
<dbReference type="EMBL" id="CP133217">
    <property type="protein sequence ID" value="WML86340.1"/>
    <property type="molecule type" value="Genomic_DNA"/>
</dbReference>
<dbReference type="InterPro" id="IPR035956">
    <property type="entry name" value="RimP_N_sf"/>
</dbReference>
<accession>A0AA51MLY7</accession>
<dbReference type="Proteomes" id="UP001223336">
    <property type="component" value="Unassembled WGS sequence"/>
</dbReference>
<evidence type="ECO:0000313" key="7">
    <source>
        <dbReference type="EMBL" id="WML86340.1"/>
    </source>
</evidence>
<dbReference type="Gene3D" id="2.30.30.180">
    <property type="entry name" value="Ribosome maturation factor RimP, C-terminal domain"/>
    <property type="match status" value="1"/>
</dbReference>
<feature type="domain" description="Ribosome maturation factor RimP C-terminal" evidence="5">
    <location>
        <begin position="83"/>
        <end position="146"/>
    </location>
</feature>
<sequence>MQERLDTLIHTTVTGLGYDLWGYEYRPQTESALLRIFIDAEQGITVEDCGRVSHQLSASLDVEDLIPVAYILEVSSPGIDRVLFIPAHYALYVGQQIKVRTRLPVEKRRNFVGKLQDANDTHIFMEVDSTVFEIPYEIIDRGRVVLDIRPQRKGGKHA</sequence>
<dbReference type="GO" id="GO:0005829">
    <property type="term" value="C:cytosol"/>
    <property type="evidence" value="ECO:0007669"/>
    <property type="project" value="TreeGrafter"/>
</dbReference>
<dbReference type="GO" id="GO:0000028">
    <property type="term" value="P:ribosomal small subunit assembly"/>
    <property type="evidence" value="ECO:0007669"/>
    <property type="project" value="TreeGrafter"/>
</dbReference>
<organism evidence="7">
    <name type="scientific">Thiothrix subterranea</name>
    <dbReference type="NCBI Taxonomy" id="2735563"/>
    <lineage>
        <taxon>Bacteria</taxon>
        <taxon>Pseudomonadati</taxon>
        <taxon>Pseudomonadota</taxon>
        <taxon>Gammaproteobacteria</taxon>
        <taxon>Thiotrichales</taxon>
        <taxon>Thiotrichaceae</taxon>
        <taxon>Thiothrix</taxon>
    </lineage>
</organism>
<name>A0AA51MLY7_9GAMM</name>
<keyword evidence="8" id="KW-1185">Reference proteome</keyword>
<proteinExistence type="inferred from homology"/>
<dbReference type="NCBIfam" id="NF000927">
    <property type="entry name" value="PRK00092.1-1"/>
    <property type="match status" value="1"/>
</dbReference>
<evidence type="ECO:0000256" key="3">
    <source>
        <dbReference type="HAMAP-Rule" id="MF_01077"/>
    </source>
</evidence>
<evidence type="ECO:0000256" key="1">
    <source>
        <dbReference type="ARBA" id="ARBA00022490"/>
    </source>
</evidence>
<protein>
    <recommendedName>
        <fullName evidence="3">Ribosome maturation factor RimP</fullName>
    </recommendedName>
</protein>
<reference evidence="7 8" key="1">
    <citation type="submission" date="2023-08" db="EMBL/GenBank/DDBJ databases">
        <title>New molecular markers tilS and rpoB for phylogenetic and monitoring studies of the genus Thiothrix biodiversity.</title>
        <authorList>
            <person name="Ravin N.V."/>
            <person name="Smolyakov D."/>
            <person name="Markov N.D."/>
            <person name="Beletsky A.V."/>
            <person name="Mardanov A.V."/>
            <person name="Rudenko T.S."/>
            <person name="Grabovich M.Y."/>
        </authorList>
    </citation>
    <scope>NUCLEOTIDE SEQUENCE</scope>
    <source>
        <strain evidence="7">DNT52</strain>
        <strain evidence="6 8">H33</strain>
    </source>
</reference>
<dbReference type="InterPro" id="IPR028989">
    <property type="entry name" value="RimP_N"/>
</dbReference>
<feature type="domain" description="Ribosome maturation factor RimP N-terminal" evidence="4">
    <location>
        <begin position="8"/>
        <end position="80"/>
    </location>
</feature>
<dbReference type="Pfam" id="PF17384">
    <property type="entry name" value="DUF150_C"/>
    <property type="match status" value="1"/>
</dbReference>
<dbReference type="GO" id="GO:0006412">
    <property type="term" value="P:translation"/>
    <property type="evidence" value="ECO:0007669"/>
    <property type="project" value="TreeGrafter"/>
</dbReference>
<dbReference type="SUPFAM" id="SSF74942">
    <property type="entry name" value="YhbC-like, C-terminal domain"/>
    <property type="match status" value="1"/>
</dbReference>
<keyword evidence="2 3" id="KW-0690">Ribosome biogenesis</keyword>
<dbReference type="PANTHER" id="PTHR33867">
    <property type="entry name" value="RIBOSOME MATURATION FACTOR RIMP"/>
    <property type="match status" value="1"/>
</dbReference>
<dbReference type="Gene3D" id="3.30.300.70">
    <property type="entry name" value="RimP-like superfamily, N-terminal"/>
    <property type="match status" value="1"/>
</dbReference>
<keyword evidence="1 3" id="KW-0963">Cytoplasm</keyword>
<comment type="subcellular location">
    <subcellularLocation>
        <location evidence="3">Cytoplasm</location>
    </subcellularLocation>
</comment>
<comment type="similarity">
    <text evidence="3">Belongs to the RimP family.</text>
</comment>